<dbReference type="AlphaFoldDB" id="A0AA39WQF7"/>
<feature type="region of interest" description="Disordered" evidence="1">
    <location>
        <begin position="88"/>
        <end position="112"/>
    </location>
</feature>
<name>A0AA39WQF7_9PEZI</name>
<organism evidence="2 3">
    <name type="scientific">Immersiella caudata</name>
    <dbReference type="NCBI Taxonomy" id="314043"/>
    <lineage>
        <taxon>Eukaryota</taxon>
        <taxon>Fungi</taxon>
        <taxon>Dikarya</taxon>
        <taxon>Ascomycota</taxon>
        <taxon>Pezizomycotina</taxon>
        <taxon>Sordariomycetes</taxon>
        <taxon>Sordariomycetidae</taxon>
        <taxon>Sordariales</taxon>
        <taxon>Lasiosphaeriaceae</taxon>
        <taxon>Immersiella</taxon>
    </lineage>
</organism>
<sequence>MGDSMFVSVLARPEFAIFDFAPGETHTISSPEALPTARHLIEVFTVHCLDELGFGALDLRTHNAQLHSDLAAWCAEHATPPAAATLLKPTSLPPPSATSLSCPTTSTRTTTR</sequence>
<accession>A0AA39WQF7</accession>
<comment type="caution">
    <text evidence="2">The sequence shown here is derived from an EMBL/GenBank/DDBJ whole genome shotgun (WGS) entry which is preliminary data.</text>
</comment>
<proteinExistence type="predicted"/>
<dbReference type="Proteomes" id="UP001175000">
    <property type="component" value="Unassembled WGS sequence"/>
</dbReference>
<reference evidence="2" key="1">
    <citation type="submission" date="2023-06" db="EMBL/GenBank/DDBJ databases">
        <title>Genome-scale phylogeny and comparative genomics of the fungal order Sordariales.</title>
        <authorList>
            <consortium name="Lawrence Berkeley National Laboratory"/>
            <person name="Hensen N."/>
            <person name="Bonometti L."/>
            <person name="Westerberg I."/>
            <person name="Brannstrom I.O."/>
            <person name="Guillou S."/>
            <person name="Cros-Aarteil S."/>
            <person name="Calhoun S."/>
            <person name="Haridas S."/>
            <person name="Kuo A."/>
            <person name="Mondo S."/>
            <person name="Pangilinan J."/>
            <person name="Riley R."/>
            <person name="Labutti K."/>
            <person name="Andreopoulos B."/>
            <person name="Lipzen A."/>
            <person name="Chen C."/>
            <person name="Yanf M."/>
            <person name="Daum C."/>
            <person name="Ng V."/>
            <person name="Clum A."/>
            <person name="Steindorff A."/>
            <person name="Ohm R."/>
            <person name="Martin F."/>
            <person name="Silar P."/>
            <person name="Natvig D."/>
            <person name="Lalanne C."/>
            <person name="Gautier V."/>
            <person name="Ament-Velasquez S.L."/>
            <person name="Kruys A."/>
            <person name="Hutchinson M.I."/>
            <person name="Powell A.J."/>
            <person name="Barry K."/>
            <person name="Miller A.N."/>
            <person name="Grigoriev I.V."/>
            <person name="Debuchy R."/>
            <person name="Gladieux P."/>
            <person name="Thoren M.H."/>
            <person name="Johannesson H."/>
        </authorList>
    </citation>
    <scope>NUCLEOTIDE SEQUENCE</scope>
    <source>
        <strain evidence="2">CBS 606.72</strain>
    </source>
</reference>
<gene>
    <name evidence="2" type="ORF">B0T14DRAFT_566466</name>
</gene>
<evidence type="ECO:0000256" key="1">
    <source>
        <dbReference type="SAM" id="MobiDB-lite"/>
    </source>
</evidence>
<feature type="compositionally biased region" description="Low complexity" evidence="1">
    <location>
        <begin position="97"/>
        <end position="112"/>
    </location>
</feature>
<evidence type="ECO:0000313" key="2">
    <source>
        <dbReference type="EMBL" id="KAK0619636.1"/>
    </source>
</evidence>
<keyword evidence="3" id="KW-1185">Reference proteome</keyword>
<evidence type="ECO:0000313" key="3">
    <source>
        <dbReference type="Proteomes" id="UP001175000"/>
    </source>
</evidence>
<dbReference type="EMBL" id="JAULSU010000004">
    <property type="protein sequence ID" value="KAK0619636.1"/>
    <property type="molecule type" value="Genomic_DNA"/>
</dbReference>
<protein>
    <submittedName>
        <fullName evidence="2">Uncharacterized protein</fullName>
    </submittedName>
</protein>